<sequence length="355" mass="40028">MPSQCHPAAASNDTASSSLPNLISVLQSSREDKELHWLVSSMIMPEFERILETLQICGNMLLYNSPQHPDPEKRIERGPSIKLPVSSNKSEALKGIIVRNGIYITQLTLNLKDSYFNKHIHRINLNQPVLLPQLITAKESIDSAMLLIQNFNEDQNHSDLKRSFENILHELSIAKQCLQFPIDPTLVFPLHIVESELFTPPLPSNLSLDIYINQAELCIDMKNLHKITEEPWSHIDPESGKSYVDKVRDEMRNPTNGTTTPLNLSDVHLKDEDPAPHHSALKALGQLLKPKMSPQEYITKCVTYNNSVVMVNRKIDVSCPDPLLVSTYTKLDSLENIVESFLHNLKVACAHDLPA</sequence>
<protein>
    <submittedName>
        <fullName evidence="1">Regulator of V-ATPase in vacuolar membrane protein 2</fullName>
    </submittedName>
</protein>
<name>A0A9P0VVF1_9ASCO</name>
<dbReference type="EMBL" id="CAKXYY010000001">
    <property type="protein sequence ID" value="CAH2350040.1"/>
    <property type="molecule type" value="Genomic_DNA"/>
</dbReference>
<dbReference type="Pfam" id="PF10259">
    <property type="entry name" value="Rogdi_lz"/>
    <property type="match status" value="1"/>
</dbReference>
<dbReference type="InterPro" id="IPR028241">
    <property type="entry name" value="RAVE2/Rogdi"/>
</dbReference>
<dbReference type="GO" id="GO:0043291">
    <property type="term" value="C:RAVE complex"/>
    <property type="evidence" value="ECO:0007669"/>
    <property type="project" value="TreeGrafter"/>
</dbReference>
<reference evidence="1" key="1">
    <citation type="submission" date="2022-03" db="EMBL/GenBank/DDBJ databases">
        <authorList>
            <person name="Legras J.-L."/>
            <person name="Devillers H."/>
            <person name="Grondin C."/>
        </authorList>
    </citation>
    <scope>NUCLEOTIDE SEQUENCE</scope>
    <source>
        <strain evidence="1">CLIB 1423</strain>
    </source>
</reference>
<dbReference type="Proteomes" id="UP000837801">
    <property type="component" value="Unassembled WGS sequence"/>
</dbReference>
<dbReference type="AlphaFoldDB" id="A0A9P0VVF1"/>
<evidence type="ECO:0000313" key="1">
    <source>
        <dbReference type="EMBL" id="CAH2350040.1"/>
    </source>
</evidence>
<dbReference type="PANTHER" id="PTHR13618:SF1">
    <property type="entry name" value="PROTEIN ROGDI HOMOLOG"/>
    <property type="match status" value="1"/>
</dbReference>
<dbReference type="OrthoDB" id="66510at2759"/>
<comment type="caution">
    <text evidence="1">The sequence shown here is derived from an EMBL/GenBank/DDBJ whole genome shotgun (WGS) entry which is preliminary data.</text>
</comment>
<keyword evidence="2" id="KW-1185">Reference proteome</keyword>
<accession>A0A9P0VVF1</accession>
<evidence type="ECO:0000313" key="2">
    <source>
        <dbReference type="Proteomes" id="UP000837801"/>
    </source>
</evidence>
<organism evidence="1 2">
    <name type="scientific">[Candida] railenensis</name>
    <dbReference type="NCBI Taxonomy" id="45579"/>
    <lineage>
        <taxon>Eukaryota</taxon>
        <taxon>Fungi</taxon>
        <taxon>Dikarya</taxon>
        <taxon>Ascomycota</taxon>
        <taxon>Saccharomycotina</taxon>
        <taxon>Pichiomycetes</taxon>
        <taxon>Debaryomycetaceae</taxon>
        <taxon>Kurtzmaniella</taxon>
    </lineage>
</organism>
<gene>
    <name evidence="1" type="ORF">CLIB1423_01S01046</name>
</gene>
<proteinExistence type="predicted"/>
<dbReference type="PANTHER" id="PTHR13618">
    <property type="entry name" value="LEUCINE ZIPPER CONTAINING TRANSCRIPTION FACTOR LZF1"/>
    <property type="match status" value="1"/>
</dbReference>